<dbReference type="eggNOG" id="COG0420">
    <property type="taxonomic scope" value="Bacteria"/>
</dbReference>
<accession>A7HL21</accession>
<dbReference type="InterPro" id="IPR029052">
    <property type="entry name" value="Metallo-depent_PP-like"/>
</dbReference>
<dbReference type="Pfam" id="PF00149">
    <property type="entry name" value="Metallophos"/>
    <property type="match status" value="1"/>
</dbReference>
<evidence type="ECO:0000256" key="2">
    <source>
        <dbReference type="ARBA" id="ARBA00022801"/>
    </source>
</evidence>
<organism evidence="5 6">
    <name type="scientific">Fervidobacterium nodosum (strain ATCC 35602 / DSM 5306 / Rt17-B1)</name>
    <dbReference type="NCBI Taxonomy" id="381764"/>
    <lineage>
        <taxon>Bacteria</taxon>
        <taxon>Thermotogati</taxon>
        <taxon>Thermotogota</taxon>
        <taxon>Thermotogae</taxon>
        <taxon>Thermotogales</taxon>
        <taxon>Fervidobacteriaceae</taxon>
        <taxon>Fervidobacterium</taxon>
    </lineage>
</organism>
<feature type="domain" description="Calcineurin-like phosphoesterase" evidence="4">
    <location>
        <begin position="1"/>
        <end position="205"/>
    </location>
</feature>
<proteinExistence type="predicted"/>
<dbReference type="OrthoDB" id="9773856at2"/>
<dbReference type="PANTHER" id="PTHR30337:SF0">
    <property type="entry name" value="NUCLEASE SBCCD SUBUNIT D"/>
    <property type="match status" value="1"/>
</dbReference>
<dbReference type="HOGENOM" id="CLU_060534_0_0_0"/>
<reference evidence="5 6" key="1">
    <citation type="submission" date="2007-07" db="EMBL/GenBank/DDBJ databases">
        <title>Complete sequence of Fervidobacterium nodosum Rt17-B1.</title>
        <authorList>
            <consortium name="US DOE Joint Genome Institute"/>
            <person name="Copeland A."/>
            <person name="Lucas S."/>
            <person name="Lapidus A."/>
            <person name="Barry K."/>
            <person name="Glavina del Rio T."/>
            <person name="Dalin E."/>
            <person name="Tice H."/>
            <person name="Pitluck S."/>
            <person name="Saunders E."/>
            <person name="Brettin T."/>
            <person name="Bruce D."/>
            <person name="Detter J.C."/>
            <person name="Han C."/>
            <person name="Schmutz J."/>
            <person name="Larimer F."/>
            <person name="Land M."/>
            <person name="Hauser L."/>
            <person name="Kyrpides N."/>
            <person name="Mikhailova N."/>
            <person name="Nelson K."/>
            <person name="Gogarten J.P."/>
            <person name="Noll K."/>
            <person name="Richardson P."/>
        </authorList>
    </citation>
    <scope>NUCLEOTIDE SEQUENCE [LARGE SCALE GENOMIC DNA]</scope>
    <source>
        <strain evidence="6">ATCC 35602 / DSM 5306 / Rt17-B1</strain>
    </source>
</reference>
<gene>
    <name evidence="5" type="ordered locus">Fnod_0749</name>
</gene>
<dbReference type="AlphaFoldDB" id="A7HL21"/>
<dbReference type="RefSeq" id="WP_011993921.1">
    <property type="nucleotide sequence ID" value="NC_009718.1"/>
</dbReference>
<dbReference type="EMBL" id="CP000771">
    <property type="protein sequence ID" value="ABS60604.1"/>
    <property type="molecule type" value="Genomic_DNA"/>
</dbReference>
<sequence>MKILHTSDWHLGKRPVGGIGENSYSDFRYNDYFNAAEYIVDRAIEENVDLFIIAGDLFDSNKINPDILERTEGILKKLKDKDIPVFTVLGNHDIAYDRDSWVDYLEKKGLLVNLGFERDGEIFKFEECEFRGFRIYGVPYQGNLIDEVLQGLSEQISGDNNIVICHTAIVSEETNQELLPGCVTKEIIDSFRGKVIYFAGGHFHSKKIYPASQPFFYIPGSPEYWDLYENGEKGFFIFDTDTFTHSFFQSRKRKRSMHKIQSSKIYDFVANLEVEDGEIVILRVFLDNDDFIDVDRIKKELLDKGALKVESRIEINNVNDINGSEMRYRSKELIEKELISSWNNVFSISEERVNETYEFIRKAKMFFEDEDLNNSDEYIYEIFDEFIGRIMGVQRND</sequence>
<reference evidence="5 6" key="2">
    <citation type="journal article" date="2009" name="Proc. Natl. Acad. Sci. U.S.A.">
        <title>On the chimeric nature, thermophilic origin, and phylogenetic placement of the Thermotogales.</title>
        <authorList>
            <person name="Zhaxybayeva O."/>
            <person name="Swithers K.S."/>
            <person name="Lapierre P."/>
            <person name="Fournier G.P."/>
            <person name="Bickhart D.M."/>
            <person name="DeBoy R.T."/>
            <person name="Nelson K.E."/>
            <person name="Nesbo C.L."/>
            <person name="Doolittle W.F."/>
            <person name="Gogarten J.P."/>
            <person name="Noll K.M."/>
        </authorList>
    </citation>
    <scope>NUCLEOTIDE SEQUENCE [LARGE SCALE GENOMIC DNA]</scope>
    <source>
        <strain evidence="6">ATCC 35602 / DSM 5306 / Rt17-B1</strain>
    </source>
</reference>
<dbReference type="GO" id="GO:0004527">
    <property type="term" value="F:exonuclease activity"/>
    <property type="evidence" value="ECO:0007669"/>
    <property type="project" value="UniProtKB-KW"/>
</dbReference>
<dbReference type="KEGG" id="fno:Fnod_0749"/>
<dbReference type="Proteomes" id="UP000002415">
    <property type="component" value="Chromosome"/>
</dbReference>
<keyword evidence="2" id="KW-0378">Hydrolase</keyword>
<keyword evidence="1" id="KW-0540">Nuclease</keyword>
<evidence type="ECO:0000259" key="4">
    <source>
        <dbReference type="Pfam" id="PF00149"/>
    </source>
</evidence>
<dbReference type="Gene3D" id="3.60.21.10">
    <property type="match status" value="1"/>
</dbReference>
<evidence type="ECO:0000313" key="5">
    <source>
        <dbReference type="EMBL" id="ABS60604.1"/>
    </source>
</evidence>
<dbReference type="PANTHER" id="PTHR30337">
    <property type="entry name" value="COMPONENT OF ATP-DEPENDENT DSDNA EXONUCLEASE"/>
    <property type="match status" value="1"/>
</dbReference>
<dbReference type="InterPro" id="IPR041796">
    <property type="entry name" value="Mre11_N"/>
</dbReference>
<dbReference type="InterPro" id="IPR004843">
    <property type="entry name" value="Calcineurin-like_PHP"/>
</dbReference>
<dbReference type="SUPFAM" id="SSF56300">
    <property type="entry name" value="Metallo-dependent phosphatases"/>
    <property type="match status" value="1"/>
</dbReference>
<protein>
    <submittedName>
        <fullName evidence="5">Metallophosphoesterase</fullName>
    </submittedName>
</protein>
<dbReference type="CDD" id="cd00840">
    <property type="entry name" value="MPP_Mre11_N"/>
    <property type="match status" value="1"/>
</dbReference>
<dbReference type="InterPro" id="IPR050535">
    <property type="entry name" value="DNA_Repair-Maintenance_Comp"/>
</dbReference>
<evidence type="ECO:0000313" key="6">
    <source>
        <dbReference type="Proteomes" id="UP000002415"/>
    </source>
</evidence>
<evidence type="ECO:0000256" key="3">
    <source>
        <dbReference type="ARBA" id="ARBA00022839"/>
    </source>
</evidence>
<evidence type="ECO:0000256" key="1">
    <source>
        <dbReference type="ARBA" id="ARBA00022722"/>
    </source>
</evidence>
<name>A7HL21_FERNB</name>
<keyword evidence="3" id="KW-0269">Exonuclease</keyword>
<keyword evidence="6" id="KW-1185">Reference proteome</keyword>
<dbReference type="STRING" id="381764.Fnod_0749"/>